<dbReference type="EMBL" id="QGKY02001015">
    <property type="protein sequence ID" value="KAF2572401.1"/>
    <property type="molecule type" value="Genomic_DNA"/>
</dbReference>
<dbReference type="AlphaFoldDB" id="A0A8S9IR44"/>
<organism evidence="1">
    <name type="scientific">Brassica cretica</name>
    <name type="common">Mustard</name>
    <dbReference type="NCBI Taxonomy" id="69181"/>
    <lineage>
        <taxon>Eukaryota</taxon>
        <taxon>Viridiplantae</taxon>
        <taxon>Streptophyta</taxon>
        <taxon>Embryophyta</taxon>
        <taxon>Tracheophyta</taxon>
        <taxon>Spermatophyta</taxon>
        <taxon>Magnoliopsida</taxon>
        <taxon>eudicotyledons</taxon>
        <taxon>Gunneridae</taxon>
        <taxon>Pentapetalae</taxon>
        <taxon>rosids</taxon>
        <taxon>malvids</taxon>
        <taxon>Brassicales</taxon>
        <taxon>Brassicaceae</taxon>
        <taxon>Brassiceae</taxon>
        <taxon>Brassica</taxon>
    </lineage>
</organism>
<accession>A0A8S9IR44</accession>
<proteinExistence type="predicted"/>
<sequence>MPLALYDKNDKKVIKKQVEDWNEIEVRSISERVLRRDLTTLANSLASSPARFDEDYNLKWFSESITIVDQSVHELCSLVSDSVLDLSCGLHELQSALEGFLILIGLRTETWGLEVQFDRESSVCEDSFMQSGDVGRASSPSITLCDAYSAIGDGGNSSPSLFVRELVSSMASLVAHAVMKHCRYSDCLCGVLSKSQGRTRKQDNRNFSCIVKTLVDAFIVVWRDLVGTTLASCVMLNKGKHIVEVVSMLVTILQYQAYLQETIL</sequence>
<comment type="caution">
    <text evidence="1">The sequence shown here is derived from an EMBL/GenBank/DDBJ whole genome shotgun (WGS) entry which is preliminary data.</text>
</comment>
<reference evidence="1" key="1">
    <citation type="submission" date="2019-12" db="EMBL/GenBank/DDBJ databases">
        <title>Genome sequencing and annotation of Brassica cretica.</title>
        <authorList>
            <person name="Studholme D.J."/>
            <person name="Sarris P.F."/>
        </authorList>
    </citation>
    <scope>NUCLEOTIDE SEQUENCE</scope>
    <source>
        <strain evidence="1">PFS-102/07</strain>
        <tissue evidence="1">Leaf</tissue>
    </source>
</reference>
<gene>
    <name evidence="1" type="ORF">F2Q70_00004991</name>
</gene>
<name>A0A8S9IR44_BRACR</name>
<evidence type="ECO:0000313" key="1">
    <source>
        <dbReference type="EMBL" id="KAF2572401.1"/>
    </source>
</evidence>
<protein>
    <submittedName>
        <fullName evidence="1">Uncharacterized protein</fullName>
    </submittedName>
</protein>